<accession>A0AA86SJV4</accession>
<gene>
    <name evidence="2" type="ORF">AYBTSS11_LOCUS17221</name>
</gene>
<organism evidence="2 3">
    <name type="scientific">Sphenostylis stenocarpa</name>
    <dbReference type="NCBI Taxonomy" id="92480"/>
    <lineage>
        <taxon>Eukaryota</taxon>
        <taxon>Viridiplantae</taxon>
        <taxon>Streptophyta</taxon>
        <taxon>Embryophyta</taxon>
        <taxon>Tracheophyta</taxon>
        <taxon>Spermatophyta</taxon>
        <taxon>Magnoliopsida</taxon>
        <taxon>eudicotyledons</taxon>
        <taxon>Gunneridae</taxon>
        <taxon>Pentapetalae</taxon>
        <taxon>rosids</taxon>
        <taxon>fabids</taxon>
        <taxon>Fabales</taxon>
        <taxon>Fabaceae</taxon>
        <taxon>Papilionoideae</taxon>
        <taxon>50 kb inversion clade</taxon>
        <taxon>NPAAA clade</taxon>
        <taxon>indigoferoid/millettioid clade</taxon>
        <taxon>Phaseoleae</taxon>
        <taxon>Sphenostylis</taxon>
    </lineage>
</organism>
<keyword evidence="3" id="KW-1185">Reference proteome</keyword>
<dbReference type="PANTHER" id="PTHR33785:SF5">
    <property type="entry name" value="SERINE_ARGININE REPETITIVE MATRIX PROTEIN"/>
    <property type="match status" value="1"/>
</dbReference>
<feature type="region of interest" description="Disordered" evidence="1">
    <location>
        <begin position="114"/>
        <end position="198"/>
    </location>
</feature>
<reference evidence="2" key="1">
    <citation type="submission" date="2023-10" db="EMBL/GenBank/DDBJ databases">
        <authorList>
            <person name="Domelevo Entfellner J.-B."/>
        </authorList>
    </citation>
    <scope>NUCLEOTIDE SEQUENCE</scope>
</reference>
<evidence type="ECO:0000313" key="2">
    <source>
        <dbReference type="EMBL" id="CAJ1957475.1"/>
    </source>
</evidence>
<sequence>MCWHDKANPKQIVPTYYFFVVELEFPMTPTCPLSAHPSRITREGVEKWKLMEPIGNSCESSFPKDEKIETADLLEECWFFDNLLKITPRMTRCHSDPYPSTSLISPPDFLLKDSDLSSYSSPSNPPNNGAFVNPKKIQRAPSMPPLRLREEEEEEGQKGSSSTRSELVHQPIDPVVSHSASIPRSAQMKGHHNSDCSRMKSKLLRTPSLPPSIGREEKFLVNDTRTGRSRKQPSTPTHIDILPPRQTSKTCSIPRCRSTRKTEVESFNTDGIMEMRRRYLNQKTMRRSLSDLEYEEVQGFKDLGFSFEKETLSPSLANILPGLQEKKRDETEEDKAARRPYLSEAWLAQSCAPPIPNWASRKSAGDMKQQIKFWARAVASNVHQEC</sequence>
<evidence type="ECO:0000256" key="1">
    <source>
        <dbReference type="SAM" id="MobiDB-lite"/>
    </source>
</evidence>
<dbReference type="PANTHER" id="PTHR33785">
    <property type="entry name" value="OS06G0550800 PROTEIN"/>
    <property type="match status" value="1"/>
</dbReference>
<dbReference type="EMBL" id="OY731402">
    <property type="protein sequence ID" value="CAJ1957475.1"/>
    <property type="molecule type" value="Genomic_DNA"/>
</dbReference>
<dbReference type="AlphaFoldDB" id="A0AA86SJV4"/>
<dbReference type="Proteomes" id="UP001189624">
    <property type="component" value="Chromosome 5"/>
</dbReference>
<evidence type="ECO:0000313" key="3">
    <source>
        <dbReference type="Proteomes" id="UP001189624"/>
    </source>
</evidence>
<protein>
    <submittedName>
        <fullName evidence="2">Uncharacterized protein</fullName>
    </submittedName>
</protein>
<proteinExistence type="predicted"/>
<dbReference type="Gramene" id="rna-AYBTSS11_LOCUS17221">
    <property type="protein sequence ID" value="CAJ1957475.1"/>
    <property type="gene ID" value="gene-AYBTSS11_LOCUS17221"/>
</dbReference>
<feature type="region of interest" description="Disordered" evidence="1">
    <location>
        <begin position="224"/>
        <end position="252"/>
    </location>
</feature>
<name>A0AA86SJV4_9FABA</name>
<feature type="compositionally biased region" description="Low complexity" evidence="1">
    <location>
        <begin position="116"/>
        <end position="128"/>
    </location>
</feature>